<dbReference type="AlphaFoldDB" id="A0A378T447"/>
<protein>
    <submittedName>
        <fullName evidence="1">Uncharacterized protein</fullName>
    </submittedName>
</protein>
<sequence length="202" mass="22141">MSNLVKINNVEHLTAMIKAIVPRSFEKTFGGLSTNEVVAGFAFCVAGFSQTELNTGLAKINQMGYCPDPALFAKWCKGIDGFDNTDVIAESYISKNGALSNILAWRGDSTQPISTAEKQAYDKTMHLFSQADYNGNMTITAHSAFKDHYEMIVHELVANKVKCERYIAPIAITHAPGEPSKQLASDEFVHSLFGLNKMDVLA</sequence>
<organism evidence="1 2">
    <name type="scientific">Moraxella lacunata</name>
    <dbReference type="NCBI Taxonomy" id="477"/>
    <lineage>
        <taxon>Bacteria</taxon>
        <taxon>Pseudomonadati</taxon>
        <taxon>Pseudomonadota</taxon>
        <taxon>Gammaproteobacteria</taxon>
        <taxon>Moraxellales</taxon>
        <taxon>Moraxellaceae</taxon>
        <taxon>Moraxella</taxon>
    </lineage>
</organism>
<reference evidence="1 2" key="1">
    <citation type="submission" date="2018-06" db="EMBL/GenBank/DDBJ databases">
        <authorList>
            <consortium name="Pathogen Informatics"/>
            <person name="Doyle S."/>
        </authorList>
    </citation>
    <scope>NUCLEOTIDE SEQUENCE [LARGE SCALE GENOMIC DNA]</scope>
    <source>
        <strain evidence="1 2">NCTC10359</strain>
    </source>
</reference>
<proteinExistence type="predicted"/>
<dbReference type="RefSeq" id="WP_115004649.1">
    <property type="nucleotide sequence ID" value="NZ_UGQU01000001.1"/>
</dbReference>
<evidence type="ECO:0000313" key="1">
    <source>
        <dbReference type="EMBL" id="STZ55559.1"/>
    </source>
</evidence>
<dbReference type="Proteomes" id="UP000254437">
    <property type="component" value="Unassembled WGS sequence"/>
</dbReference>
<name>A0A378T447_MORLA</name>
<gene>
    <name evidence="1" type="ORF">NCTC10359_00153</name>
</gene>
<evidence type="ECO:0000313" key="2">
    <source>
        <dbReference type="Proteomes" id="UP000254437"/>
    </source>
</evidence>
<accession>A0A378T447</accession>
<dbReference type="EMBL" id="UGQU01000001">
    <property type="protein sequence ID" value="STZ55559.1"/>
    <property type="molecule type" value="Genomic_DNA"/>
</dbReference>